<protein>
    <submittedName>
        <fullName evidence="2">Drug/metabolite transporter (DMT)-like permease</fullName>
    </submittedName>
</protein>
<evidence type="ECO:0000313" key="3">
    <source>
        <dbReference type="Proteomes" id="UP000582837"/>
    </source>
</evidence>
<keyword evidence="3" id="KW-1185">Reference proteome</keyword>
<gene>
    <name evidence="2" type="ORF">HNQ61_004028</name>
</gene>
<organism evidence="2 3">
    <name type="scientific">Longimicrobium terrae</name>
    <dbReference type="NCBI Taxonomy" id="1639882"/>
    <lineage>
        <taxon>Bacteria</taxon>
        <taxon>Pseudomonadati</taxon>
        <taxon>Gemmatimonadota</taxon>
        <taxon>Longimicrobiia</taxon>
        <taxon>Longimicrobiales</taxon>
        <taxon>Longimicrobiaceae</taxon>
        <taxon>Longimicrobium</taxon>
    </lineage>
</organism>
<dbReference type="Pfam" id="PF19447">
    <property type="entry name" value="DUF5985"/>
    <property type="match status" value="1"/>
</dbReference>
<accession>A0A841H368</accession>
<comment type="caution">
    <text evidence="2">The sequence shown here is derived from an EMBL/GenBank/DDBJ whole genome shotgun (WGS) entry which is preliminary data.</text>
</comment>
<name>A0A841H368_9BACT</name>
<keyword evidence="1" id="KW-1133">Transmembrane helix</keyword>
<dbReference type="Proteomes" id="UP000582837">
    <property type="component" value="Unassembled WGS sequence"/>
</dbReference>
<dbReference type="RefSeq" id="WP_170036571.1">
    <property type="nucleotide sequence ID" value="NZ_JABDTL010000002.1"/>
</dbReference>
<proteinExistence type="predicted"/>
<evidence type="ECO:0000313" key="2">
    <source>
        <dbReference type="EMBL" id="MBB6072366.1"/>
    </source>
</evidence>
<sequence length="85" mass="9265">MTTALYLLCALTSAACAVLLLRGYGNSRVPLLLWSGLCFVGFALNNLMLIIDAHTPATLDLSVWRTLPALLGIVCLLYGLVWDKR</sequence>
<feature type="transmembrane region" description="Helical" evidence="1">
    <location>
        <begin position="32"/>
        <end position="51"/>
    </location>
</feature>
<evidence type="ECO:0000256" key="1">
    <source>
        <dbReference type="SAM" id="Phobius"/>
    </source>
</evidence>
<dbReference type="AlphaFoldDB" id="A0A841H368"/>
<keyword evidence="1" id="KW-0812">Transmembrane</keyword>
<keyword evidence="1" id="KW-0472">Membrane</keyword>
<reference evidence="2 3" key="1">
    <citation type="submission" date="2020-08" db="EMBL/GenBank/DDBJ databases">
        <title>Genomic Encyclopedia of Type Strains, Phase IV (KMG-IV): sequencing the most valuable type-strain genomes for metagenomic binning, comparative biology and taxonomic classification.</title>
        <authorList>
            <person name="Goeker M."/>
        </authorList>
    </citation>
    <scope>NUCLEOTIDE SEQUENCE [LARGE SCALE GENOMIC DNA]</scope>
    <source>
        <strain evidence="2 3">DSM 29007</strain>
    </source>
</reference>
<feature type="transmembrane region" description="Helical" evidence="1">
    <location>
        <begin position="63"/>
        <end position="82"/>
    </location>
</feature>
<dbReference type="EMBL" id="JACHIA010000014">
    <property type="protein sequence ID" value="MBB6072366.1"/>
    <property type="molecule type" value="Genomic_DNA"/>
</dbReference>
<dbReference type="InterPro" id="IPR046027">
    <property type="entry name" value="DUF5985"/>
</dbReference>